<proteinExistence type="predicted"/>
<reference evidence="1" key="1">
    <citation type="journal article" date="2021" name="PeerJ">
        <title>Extensive microbial diversity within the chicken gut microbiome revealed by metagenomics and culture.</title>
        <authorList>
            <person name="Gilroy R."/>
            <person name="Ravi A."/>
            <person name="Getino M."/>
            <person name="Pursley I."/>
            <person name="Horton D.L."/>
            <person name="Alikhan N.F."/>
            <person name="Baker D."/>
            <person name="Gharbi K."/>
            <person name="Hall N."/>
            <person name="Watson M."/>
            <person name="Adriaenssens E.M."/>
            <person name="Foster-Nyarko E."/>
            <person name="Jarju S."/>
            <person name="Secka A."/>
            <person name="Antonio M."/>
            <person name="Oren A."/>
            <person name="Chaudhuri R.R."/>
            <person name="La Ragione R."/>
            <person name="Hildebrand F."/>
            <person name="Pallen M.J."/>
        </authorList>
    </citation>
    <scope>NUCLEOTIDE SEQUENCE</scope>
    <source>
        <strain evidence="1">ChiSxjej1B13-11762</strain>
    </source>
</reference>
<organism evidence="1 2">
    <name type="scientific">Candidatus Dorea gallistercoris</name>
    <dbReference type="NCBI Taxonomy" id="2838542"/>
    <lineage>
        <taxon>Bacteria</taxon>
        <taxon>Bacillati</taxon>
        <taxon>Bacillota</taxon>
        <taxon>Clostridia</taxon>
        <taxon>Lachnospirales</taxon>
        <taxon>Lachnospiraceae</taxon>
        <taxon>Dorea</taxon>
    </lineage>
</organism>
<dbReference type="EMBL" id="DXGF01000064">
    <property type="protein sequence ID" value="HIW83390.1"/>
    <property type="molecule type" value="Genomic_DNA"/>
</dbReference>
<evidence type="ECO:0000313" key="1">
    <source>
        <dbReference type="EMBL" id="HIW83390.1"/>
    </source>
</evidence>
<name>A0A9D1R9K9_9FIRM</name>
<protein>
    <submittedName>
        <fullName evidence="1">Uncharacterized protein</fullName>
    </submittedName>
</protein>
<sequence length="70" mass="8046">MDLDEEDGNFGECKYWKDPVGVNVLEKLEEKAAQVEWGGQKRREHFILFSVNGFTPELKAMAKRESGLFP</sequence>
<dbReference type="Proteomes" id="UP000824263">
    <property type="component" value="Unassembled WGS sequence"/>
</dbReference>
<comment type="caution">
    <text evidence="1">The sequence shown here is derived from an EMBL/GenBank/DDBJ whole genome shotgun (WGS) entry which is preliminary data.</text>
</comment>
<dbReference type="AlphaFoldDB" id="A0A9D1R9K9"/>
<reference evidence="1" key="2">
    <citation type="submission" date="2021-04" db="EMBL/GenBank/DDBJ databases">
        <authorList>
            <person name="Gilroy R."/>
        </authorList>
    </citation>
    <scope>NUCLEOTIDE SEQUENCE</scope>
    <source>
        <strain evidence="1">ChiSxjej1B13-11762</strain>
    </source>
</reference>
<dbReference type="SUPFAM" id="SSF52980">
    <property type="entry name" value="Restriction endonuclease-like"/>
    <property type="match status" value="1"/>
</dbReference>
<dbReference type="InterPro" id="IPR011335">
    <property type="entry name" value="Restrct_endonuc-II-like"/>
</dbReference>
<evidence type="ECO:0000313" key="2">
    <source>
        <dbReference type="Proteomes" id="UP000824263"/>
    </source>
</evidence>
<accession>A0A9D1R9K9</accession>
<gene>
    <name evidence="1" type="ORF">H9873_03600</name>
</gene>